<name>A0A2H9ZW16_9ASPA</name>
<evidence type="ECO:0000313" key="1">
    <source>
        <dbReference type="EMBL" id="PKA47462.1"/>
    </source>
</evidence>
<reference evidence="1 2" key="1">
    <citation type="journal article" date="2017" name="Nature">
        <title>The Apostasia genome and the evolution of orchids.</title>
        <authorList>
            <person name="Zhang G.Q."/>
            <person name="Liu K.W."/>
            <person name="Li Z."/>
            <person name="Lohaus R."/>
            <person name="Hsiao Y.Y."/>
            <person name="Niu S.C."/>
            <person name="Wang J.Y."/>
            <person name="Lin Y.C."/>
            <person name="Xu Q."/>
            <person name="Chen L.J."/>
            <person name="Yoshida K."/>
            <person name="Fujiwara S."/>
            <person name="Wang Z.W."/>
            <person name="Zhang Y.Q."/>
            <person name="Mitsuda N."/>
            <person name="Wang M."/>
            <person name="Liu G.H."/>
            <person name="Pecoraro L."/>
            <person name="Huang H.X."/>
            <person name="Xiao X.J."/>
            <person name="Lin M."/>
            <person name="Wu X.Y."/>
            <person name="Wu W.L."/>
            <person name="Chen Y.Y."/>
            <person name="Chang S.B."/>
            <person name="Sakamoto S."/>
            <person name="Ohme-Takagi M."/>
            <person name="Yagi M."/>
            <person name="Zeng S.J."/>
            <person name="Shen C.Y."/>
            <person name="Yeh C.M."/>
            <person name="Luo Y.B."/>
            <person name="Tsai W.C."/>
            <person name="Van de Peer Y."/>
            <person name="Liu Z.J."/>
        </authorList>
    </citation>
    <scope>NUCLEOTIDE SEQUENCE [LARGE SCALE GENOMIC DNA]</scope>
    <source>
        <strain evidence="2">cv. Shenzhen</strain>
        <tissue evidence="1">Stem</tissue>
    </source>
</reference>
<keyword evidence="2" id="KW-1185">Reference proteome</keyword>
<dbReference type="AlphaFoldDB" id="A0A2H9ZW16"/>
<dbReference type="OrthoDB" id="1708398at2759"/>
<sequence>MYSREHHSDICIFFLRRHCERASDLFEANDDRSLKLQISLSAIVTRHQHASKLSAAAHMAAPKLAKQLSCLCRKIMAGESWMAVRAKEELKLLEARHPERFDYLKLELQLLISDSERSTPSIGDRINISFDAGTQGKTAADRSSSIMSVRQFPAVLLLTIAFARFDRSLVESEEKRSGVARRGSRV</sequence>
<dbReference type="EMBL" id="KZ453230">
    <property type="protein sequence ID" value="PKA47462.1"/>
    <property type="molecule type" value="Genomic_DNA"/>
</dbReference>
<dbReference type="Proteomes" id="UP000236161">
    <property type="component" value="Unassembled WGS sequence"/>
</dbReference>
<organism evidence="1 2">
    <name type="scientific">Apostasia shenzhenica</name>
    <dbReference type="NCBI Taxonomy" id="1088818"/>
    <lineage>
        <taxon>Eukaryota</taxon>
        <taxon>Viridiplantae</taxon>
        <taxon>Streptophyta</taxon>
        <taxon>Embryophyta</taxon>
        <taxon>Tracheophyta</taxon>
        <taxon>Spermatophyta</taxon>
        <taxon>Magnoliopsida</taxon>
        <taxon>Liliopsida</taxon>
        <taxon>Asparagales</taxon>
        <taxon>Orchidaceae</taxon>
        <taxon>Apostasioideae</taxon>
        <taxon>Apostasia</taxon>
    </lineage>
</organism>
<proteinExistence type="predicted"/>
<protein>
    <submittedName>
        <fullName evidence="1">Uncharacterized protein</fullName>
    </submittedName>
</protein>
<gene>
    <name evidence="1" type="ORF">AXF42_Ash020191</name>
</gene>
<evidence type="ECO:0000313" key="2">
    <source>
        <dbReference type="Proteomes" id="UP000236161"/>
    </source>
</evidence>
<accession>A0A2H9ZW16</accession>